<dbReference type="EC" id="2.4.-.-" evidence="2"/>
<dbReference type="GO" id="GO:0009103">
    <property type="term" value="P:lipopolysaccharide biosynthetic process"/>
    <property type="evidence" value="ECO:0007669"/>
    <property type="project" value="TreeGrafter"/>
</dbReference>
<evidence type="ECO:0000256" key="1">
    <source>
        <dbReference type="ARBA" id="ARBA00022679"/>
    </source>
</evidence>
<dbReference type="PANTHER" id="PTHR46401">
    <property type="entry name" value="GLYCOSYLTRANSFERASE WBBK-RELATED"/>
    <property type="match status" value="1"/>
</dbReference>
<dbReference type="GO" id="GO:0016757">
    <property type="term" value="F:glycosyltransferase activity"/>
    <property type="evidence" value="ECO:0007669"/>
    <property type="project" value="UniProtKB-KW"/>
</dbReference>
<keyword evidence="2" id="KW-0328">Glycosyltransferase</keyword>
<proteinExistence type="predicted"/>
<name>A0A9D2BVY6_9FIRM</name>
<gene>
    <name evidence="2" type="ORF">H9846_08735</name>
</gene>
<keyword evidence="1 2" id="KW-0808">Transferase</keyword>
<dbReference type="Gene3D" id="3.40.50.2000">
    <property type="entry name" value="Glycogen Phosphorylase B"/>
    <property type="match status" value="2"/>
</dbReference>
<dbReference type="PANTHER" id="PTHR46401:SF2">
    <property type="entry name" value="GLYCOSYLTRANSFERASE WBBK-RELATED"/>
    <property type="match status" value="1"/>
</dbReference>
<accession>A0A9D2BVY6</accession>
<reference evidence="2" key="2">
    <citation type="submission" date="2021-04" db="EMBL/GenBank/DDBJ databases">
        <authorList>
            <person name="Gilroy R."/>
        </authorList>
    </citation>
    <scope>NUCLEOTIDE SEQUENCE</scope>
    <source>
        <strain evidence="2">ChiHecec2B26-7398</strain>
    </source>
</reference>
<evidence type="ECO:0000313" key="3">
    <source>
        <dbReference type="Proteomes" id="UP000886751"/>
    </source>
</evidence>
<dbReference type="EMBL" id="DXEI01000129">
    <property type="protein sequence ID" value="HIX95527.1"/>
    <property type="molecule type" value="Genomic_DNA"/>
</dbReference>
<dbReference type="SUPFAM" id="SSF53756">
    <property type="entry name" value="UDP-Glycosyltransferase/glycogen phosphorylase"/>
    <property type="match status" value="1"/>
</dbReference>
<reference evidence="2" key="1">
    <citation type="journal article" date="2021" name="PeerJ">
        <title>Extensive microbial diversity within the chicken gut microbiome revealed by metagenomics and culture.</title>
        <authorList>
            <person name="Gilroy R."/>
            <person name="Ravi A."/>
            <person name="Getino M."/>
            <person name="Pursley I."/>
            <person name="Horton D.L."/>
            <person name="Alikhan N.F."/>
            <person name="Baker D."/>
            <person name="Gharbi K."/>
            <person name="Hall N."/>
            <person name="Watson M."/>
            <person name="Adriaenssens E.M."/>
            <person name="Foster-Nyarko E."/>
            <person name="Jarju S."/>
            <person name="Secka A."/>
            <person name="Antonio M."/>
            <person name="Oren A."/>
            <person name="Chaudhuri R.R."/>
            <person name="La Ragione R."/>
            <person name="Hildebrand F."/>
            <person name="Pallen M.J."/>
        </authorList>
    </citation>
    <scope>NUCLEOTIDE SEQUENCE</scope>
    <source>
        <strain evidence="2">ChiHecec2B26-7398</strain>
    </source>
</reference>
<dbReference type="AlphaFoldDB" id="A0A9D2BVY6"/>
<comment type="caution">
    <text evidence="2">The sequence shown here is derived from an EMBL/GenBank/DDBJ whole genome shotgun (WGS) entry which is preliminary data.</text>
</comment>
<sequence length="371" mass="41425">MKILFINEVCGITSTGRITCELADKLTAQGHECKIAYGRKGQVPARWQHYGVRIGNDWDVRRHALQTRLFDQCGFGSAAPTRKFLAWADAFDPDLVWIHNLHGYYIQVELLFAWLKSRPQMQKKWTLHDCWAFTGHCTHFTAVGCRQWQTGCRQCPQLDQYPKCSGHSNVARNYARKKAAFTGVQNMTILTPSRWLAGLVGQSFLREYPVTVAYNTLDPTIFKPTPSDFRRQYGLQGKTIVLGVANVWGERKGLGDFVRLAQQLGEDVRIVLVGVNEKQQKQLPPQILALPKTANAGELAKIYTAADVFFNPTYEDTYPTVNLEAEACGTRVITYATGGAPETIHRPDSVLVQPGDLAQVAVCIRGGQAAP</sequence>
<organism evidence="2 3">
    <name type="scientific">Candidatus Gemmiger excrementipullorum</name>
    <dbReference type="NCBI Taxonomy" id="2838610"/>
    <lineage>
        <taxon>Bacteria</taxon>
        <taxon>Bacillati</taxon>
        <taxon>Bacillota</taxon>
        <taxon>Clostridia</taxon>
        <taxon>Eubacteriales</taxon>
        <taxon>Gemmiger</taxon>
    </lineage>
</organism>
<dbReference type="Pfam" id="PF13692">
    <property type="entry name" value="Glyco_trans_1_4"/>
    <property type="match status" value="1"/>
</dbReference>
<protein>
    <submittedName>
        <fullName evidence="2">Glycosyltransferase</fullName>
        <ecNumber evidence="2">2.4.-.-</ecNumber>
    </submittedName>
</protein>
<dbReference type="Proteomes" id="UP000886751">
    <property type="component" value="Unassembled WGS sequence"/>
</dbReference>
<evidence type="ECO:0000313" key="2">
    <source>
        <dbReference type="EMBL" id="HIX95527.1"/>
    </source>
</evidence>